<organism evidence="1">
    <name type="scientific">hot springs metagenome</name>
    <dbReference type="NCBI Taxonomy" id="433727"/>
    <lineage>
        <taxon>unclassified sequences</taxon>
        <taxon>metagenomes</taxon>
        <taxon>ecological metagenomes</taxon>
    </lineage>
</organism>
<dbReference type="PIRSF" id="PIRSF015617">
    <property type="entry name" value="Adensltrnsf_CobA"/>
    <property type="match status" value="1"/>
</dbReference>
<dbReference type="AlphaFoldDB" id="A0A5J4L3I6"/>
<reference evidence="1" key="1">
    <citation type="submission" date="2019-10" db="EMBL/GenBank/DDBJ databases">
        <title>Metagenomic sequencing of thiosulfate-disproportionating enrichment culture.</title>
        <authorList>
            <person name="Umezawa K."/>
            <person name="Kojima H."/>
            <person name="Fukui M."/>
        </authorList>
    </citation>
    <scope>NUCLEOTIDE SEQUENCE</scope>
    <source>
        <strain evidence="1">45J</strain>
    </source>
</reference>
<dbReference type="GO" id="GO:0009236">
    <property type="term" value="P:cobalamin biosynthetic process"/>
    <property type="evidence" value="ECO:0007669"/>
    <property type="project" value="InterPro"/>
</dbReference>
<dbReference type="PANTHER" id="PTHR46638:SF1">
    <property type="entry name" value="CORRINOID ADENOSYLTRANSFERASE"/>
    <property type="match status" value="1"/>
</dbReference>
<keyword evidence="1" id="KW-0808">Transferase</keyword>
<gene>
    <name evidence="1" type="ORF">A45J_1191</name>
</gene>
<dbReference type="NCBIfam" id="TIGR00708">
    <property type="entry name" value="cobA"/>
    <property type="match status" value="1"/>
</dbReference>
<dbReference type="InterPro" id="IPR027417">
    <property type="entry name" value="P-loop_NTPase"/>
</dbReference>
<accession>A0A5J4L3I6</accession>
<comment type="caution">
    <text evidence="1">The sequence shown here is derived from an EMBL/GenBank/DDBJ whole genome shotgun (WGS) entry which is preliminary data.</text>
</comment>
<dbReference type="Gene3D" id="3.40.50.300">
    <property type="entry name" value="P-loop containing nucleotide triphosphate hydrolases"/>
    <property type="match status" value="1"/>
</dbReference>
<dbReference type="Pfam" id="PF02572">
    <property type="entry name" value="CobA_CobO_BtuR"/>
    <property type="match status" value="1"/>
</dbReference>
<dbReference type="InterPro" id="IPR003724">
    <property type="entry name" value="CblAdoTrfase_CobA"/>
</dbReference>
<sequence length="172" mass="19261">MRKGYIQVYTGNSKGKTTAALGLALRAAGAGFKVFIAQFIKKRRCSEHKALERFKDLITVKQYGTGFIMSGKLTKSAIDAAQKGFEEVKNIISSRAYDMVILDEINVAIHSKLLNIKDIVDLLNSKPQGIEIILTGRYADKKIIEVADLVTEMKEIKHYYKKGVKARRGIEH</sequence>
<protein>
    <submittedName>
        <fullName evidence="1">Cob(I)yrinic acid a,c-diamide adenosyltransferase</fullName>
    </submittedName>
</protein>
<dbReference type="GO" id="GO:0008817">
    <property type="term" value="F:corrinoid adenosyltransferase activity"/>
    <property type="evidence" value="ECO:0007669"/>
    <property type="project" value="InterPro"/>
</dbReference>
<dbReference type="CDD" id="cd00561">
    <property type="entry name" value="CobA_ACA"/>
    <property type="match status" value="1"/>
</dbReference>
<dbReference type="SUPFAM" id="SSF52540">
    <property type="entry name" value="P-loop containing nucleoside triphosphate hydrolases"/>
    <property type="match status" value="1"/>
</dbReference>
<dbReference type="NCBIfam" id="NF004637">
    <property type="entry name" value="PRK05986.1"/>
    <property type="match status" value="1"/>
</dbReference>
<name>A0A5J4L3I6_9ZZZZ</name>
<dbReference type="PANTHER" id="PTHR46638">
    <property type="entry name" value="CORRINOID ADENOSYLTRANSFERASE"/>
    <property type="match status" value="1"/>
</dbReference>
<evidence type="ECO:0000313" key="1">
    <source>
        <dbReference type="EMBL" id="GER93450.1"/>
    </source>
</evidence>
<dbReference type="EMBL" id="BLAB01000001">
    <property type="protein sequence ID" value="GER93450.1"/>
    <property type="molecule type" value="Genomic_DNA"/>
</dbReference>
<proteinExistence type="predicted"/>
<dbReference type="GO" id="GO:0005524">
    <property type="term" value="F:ATP binding"/>
    <property type="evidence" value="ECO:0007669"/>
    <property type="project" value="InterPro"/>
</dbReference>